<evidence type="ECO:0000259" key="3">
    <source>
        <dbReference type="PROSITE" id="PS50102"/>
    </source>
</evidence>
<dbReference type="HOGENOM" id="CLU_078097_0_0_1"/>
<dbReference type="PANTHER" id="PTHR48036">
    <property type="entry name" value="SPLICING FACTOR (PAD-1), PUTATIVE (AFU_ORTHOLOGUE AFUA_1G15810)-RELATED"/>
    <property type="match status" value="1"/>
</dbReference>
<reference evidence="4" key="2">
    <citation type="submission" date="2024-10" db="UniProtKB">
        <authorList>
            <consortium name="EnsemblProtists"/>
        </authorList>
    </citation>
    <scope>IDENTIFICATION</scope>
</reference>
<evidence type="ECO:0000256" key="1">
    <source>
        <dbReference type="PROSITE-ProRule" id="PRU00176"/>
    </source>
</evidence>
<keyword evidence="1" id="KW-0694">RNA-binding</keyword>
<feature type="region of interest" description="Disordered" evidence="2">
    <location>
        <begin position="1"/>
        <end position="46"/>
    </location>
</feature>
<dbReference type="InterPro" id="IPR006509">
    <property type="entry name" value="RBM39_SF"/>
</dbReference>
<dbReference type="GO" id="GO:0005634">
    <property type="term" value="C:nucleus"/>
    <property type="evidence" value="ECO:0007669"/>
    <property type="project" value="InterPro"/>
</dbReference>
<evidence type="ECO:0000256" key="2">
    <source>
        <dbReference type="SAM" id="MobiDB-lite"/>
    </source>
</evidence>
<dbReference type="PaxDb" id="2903-EOD30864"/>
<dbReference type="EnsemblProtists" id="EOD30864">
    <property type="protein sequence ID" value="EOD30864"/>
    <property type="gene ID" value="EMIHUDRAFT_232260"/>
</dbReference>
<sequence>MASPSSSPPPGESSMRPPPPPKLLSDGGAPSETEEGTAKRKRGKDTYYDKSEDFEKLAAKDELTLMLRQLHPKTGEFDVFKLFSKAGKVTDVRLITDERTGKCLGAGYIEMADGGSFSRALQLDGSLIREMPIIVQPSYAEKNRLAAKGATPAAIKAAGMMAGATLGMGSGVESGMKLYVGNLHSEITEEQLRGVFSPFGSPKRKKAARRKPRDGRRRRCPHLHVGFLERIDIHREQATGEARYGFLHFALAADGKRCMDQMDQMD</sequence>
<dbReference type="KEGG" id="ehx:EMIHUDRAFT_232260"/>
<dbReference type="SUPFAM" id="SSF54928">
    <property type="entry name" value="RNA-binding domain, RBD"/>
    <property type="match status" value="1"/>
</dbReference>
<evidence type="ECO:0000313" key="4">
    <source>
        <dbReference type="EnsemblProtists" id="EOD30864"/>
    </source>
</evidence>
<reference evidence="5" key="1">
    <citation type="journal article" date="2013" name="Nature">
        <title>Pan genome of the phytoplankton Emiliania underpins its global distribution.</title>
        <authorList>
            <person name="Read B.A."/>
            <person name="Kegel J."/>
            <person name="Klute M.J."/>
            <person name="Kuo A."/>
            <person name="Lefebvre S.C."/>
            <person name="Maumus F."/>
            <person name="Mayer C."/>
            <person name="Miller J."/>
            <person name="Monier A."/>
            <person name="Salamov A."/>
            <person name="Young J."/>
            <person name="Aguilar M."/>
            <person name="Claverie J.M."/>
            <person name="Frickenhaus S."/>
            <person name="Gonzalez K."/>
            <person name="Herman E.K."/>
            <person name="Lin Y.C."/>
            <person name="Napier J."/>
            <person name="Ogata H."/>
            <person name="Sarno A.F."/>
            <person name="Shmutz J."/>
            <person name="Schroeder D."/>
            <person name="de Vargas C."/>
            <person name="Verret F."/>
            <person name="von Dassow P."/>
            <person name="Valentin K."/>
            <person name="Van de Peer Y."/>
            <person name="Wheeler G."/>
            <person name="Dacks J.B."/>
            <person name="Delwiche C.F."/>
            <person name="Dyhrman S.T."/>
            <person name="Glockner G."/>
            <person name="John U."/>
            <person name="Richards T."/>
            <person name="Worden A.Z."/>
            <person name="Zhang X."/>
            <person name="Grigoriev I.V."/>
            <person name="Allen A.E."/>
            <person name="Bidle K."/>
            <person name="Borodovsky M."/>
            <person name="Bowler C."/>
            <person name="Brownlee C."/>
            <person name="Cock J.M."/>
            <person name="Elias M."/>
            <person name="Gladyshev V.N."/>
            <person name="Groth M."/>
            <person name="Guda C."/>
            <person name="Hadaegh A."/>
            <person name="Iglesias-Rodriguez M.D."/>
            <person name="Jenkins J."/>
            <person name="Jones B.M."/>
            <person name="Lawson T."/>
            <person name="Leese F."/>
            <person name="Lindquist E."/>
            <person name="Lobanov A."/>
            <person name="Lomsadze A."/>
            <person name="Malik S.B."/>
            <person name="Marsh M.E."/>
            <person name="Mackinder L."/>
            <person name="Mock T."/>
            <person name="Mueller-Roeber B."/>
            <person name="Pagarete A."/>
            <person name="Parker M."/>
            <person name="Probert I."/>
            <person name="Quesneville H."/>
            <person name="Raines C."/>
            <person name="Rensing S.A."/>
            <person name="Riano-Pachon D.M."/>
            <person name="Richier S."/>
            <person name="Rokitta S."/>
            <person name="Shiraiwa Y."/>
            <person name="Soanes D.M."/>
            <person name="van der Giezen M."/>
            <person name="Wahlund T.M."/>
            <person name="Williams B."/>
            <person name="Wilson W."/>
            <person name="Wolfe G."/>
            <person name="Wurch L.L."/>
        </authorList>
    </citation>
    <scope>NUCLEOTIDE SEQUENCE</scope>
</reference>
<evidence type="ECO:0000313" key="5">
    <source>
        <dbReference type="Proteomes" id="UP000013827"/>
    </source>
</evidence>
<dbReference type="GeneID" id="17276137"/>
<accession>A0A0D3K529</accession>
<name>A0A0D3K529_EMIH1</name>
<dbReference type="Proteomes" id="UP000013827">
    <property type="component" value="Unassembled WGS sequence"/>
</dbReference>
<feature type="compositionally biased region" description="Basic residues" evidence="2">
    <location>
        <begin position="202"/>
        <end position="218"/>
    </location>
</feature>
<dbReference type="SMART" id="SM00360">
    <property type="entry name" value="RRM"/>
    <property type="match status" value="2"/>
</dbReference>
<dbReference type="AlphaFoldDB" id="A0A0D3K529"/>
<feature type="region of interest" description="Disordered" evidence="2">
    <location>
        <begin position="196"/>
        <end position="218"/>
    </location>
</feature>
<dbReference type="InterPro" id="IPR035979">
    <property type="entry name" value="RBD_domain_sf"/>
</dbReference>
<dbReference type="Gene3D" id="3.30.70.330">
    <property type="match status" value="2"/>
</dbReference>
<dbReference type="eggNOG" id="KOG0147">
    <property type="taxonomic scope" value="Eukaryota"/>
</dbReference>
<dbReference type="RefSeq" id="XP_005783293.1">
    <property type="nucleotide sequence ID" value="XM_005783236.1"/>
</dbReference>
<keyword evidence="5" id="KW-1185">Reference proteome</keyword>
<proteinExistence type="predicted"/>
<organism evidence="4 5">
    <name type="scientific">Emiliania huxleyi (strain CCMP1516)</name>
    <dbReference type="NCBI Taxonomy" id="280463"/>
    <lineage>
        <taxon>Eukaryota</taxon>
        <taxon>Haptista</taxon>
        <taxon>Haptophyta</taxon>
        <taxon>Prymnesiophyceae</taxon>
        <taxon>Isochrysidales</taxon>
        <taxon>Noelaerhabdaceae</taxon>
        <taxon>Emiliania</taxon>
    </lineage>
</organism>
<dbReference type="Pfam" id="PF00076">
    <property type="entry name" value="RRM_1"/>
    <property type="match status" value="2"/>
</dbReference>
<dbReference type="PROSITE" id="PS50102">
    <property type="entry name" value="RRM"/>
    <property type="match status" value="2"/>
</dbReference>
<dbReference type="InterPro" id="IPR000504">
    <property type="entry name" value="RRM_dom"/>
</dbReference>
<feature type="compositionally biased region" description="Pro residues" evidence="2">
    <location>
        <begin position="1"/>
        <end position="22"/>
    </location>
</feature>
<dbReference type="GO" id="GO:0006397">
    <property type="term" value="P:mRNA processing"/>
    <property type="evidence" value="ECO:0007669"/>
    <property type="project" value="InterPro"/>
</dbReference>
<dbReference type="GO" id="GO:0003723">
    <property type="term" value="F:RNA binding"/>
    <property type="evidence" value="ECO:0007669"/>
    <property type="project" value="UniProtKB-UniRule"/>
</dbReference>
<feature type="domain" description="RRM" evidence="3">
    <location>
        <begin position="176"/>
        <end position="266"/>
    </location>
</feature>
<feature type="domain" description="RRM" evidence="3">
    <location>
        <begin position="63"/>
        <end position="140"/>
    </location>
</feature>
<protein>
    <recommendedName>
        <fullName evidence="3">RRM domain-containing protein</fullName>
    </recommendedName>
</protein>
<dbReference type="InterPro" id="IPR012677">
    <property type="entry name" value="Nucleotide-bd_a/b_plait_sf"/>
</dbReference>